<dbReference type="InterPro" id="IPR009056">
    <property type="entry name" value="Cyt_c-like_dom"/>
</dbReference>
<proteinExistence type="predicted"/>
<gene>
    <name evidence="6" type="ORF">BE15_29085</name>
</gene>
<dbReference type="GO" id="GO:0046872">
    <property type="term" value="F:metal ion binding"/>
    <property type="evidence" value="ECO:0007669"/>
    <property type="project" value="UniProtKB-KW"/>
</dbReference>
<evidence type="ECO:0000313" key="6">
    <source>
        <dbReference type="EMBL" id="KYF73168.1"/>
    </source>
</evidence>
<accession>A0A150R031</accession>
<reference evidence="6 7" key="1">
    <citation type="submission" date="2014-02" db="EMBL/GenBank/DDBJ databases">
        <title>The small core and large imbalanced accessory genome model reveals a collaborative survival strategy of Sorangium cellulosum strains in nature.</title>
        <authorList>
            <person name="Han K."/>
            <person name="Peng R."/>
            <person name="Blom J."/>
            <person name="Li Y.-Z."/>
        </authorList>
    </citation>
    <scope>NUCLEOTIDE SEQUENCE [LARGE SCALE GENOMIC DNA]</scope>
    <source>
        <strain evidence="6 7">So0008-312</strain>
    </source>
</reference>
<feature type="domain" description="Cytochrome c" evidence="5">
    <location>
        <begin position="112"/>
        <end position="196"/>
    </location>
</feature>
<name>A0A150R031_SORCE</name>
<dbReference type="AlphaFoldDB" id="A0A150R031"/>
<evidence type="ECO:0000256" key="1">
    <source>
        <dbReference type="ARBA" id="ARBA00022617"/>
    </source>
</evidence>
<dbReference type="Pfam" id="PF13442">
    <property type="entry name" value="Cytochrome_CBB3"/>
    <property type="match status" value="1"/>
</dbReference>
<keyword evidence="2 4" id="KW-0479">Metal-binding</keyword>
<dbReference type="PROSITE" id="PS51007">
    <property type="entry name" value="CYTC"/>
    <property type="match status" value="1"/>
</dbReference>
<dbReference type="GO" id="GO:0009055">
    <property type="term" value="F:electron transfer activity"/>
    <property type="evidence" value="ECO:0007669"/>
    <property type="project" value="InterPro"/>
</dbReference>
<protein>
    <recommendedName>
        <fullName evidence="5">Cytochrome c domain-containing protein</fullName>
    </recommendedName>
</protein>
<organism evidence="6 7">
    <name type="scientific">Sorangium cellulosum</name>
    <name type="common">Polyangium cellulosum</name>
    <dbReference type="NCBI Taxonomy" id="56"/>
    <lineage>
        <taxon>Bacteria</taxon>
        <taxon>Pseudomonadati</taxon>
        <taxon>Myxococcota</taxon>
        <taxon>Polyangia</taxon>
        <taxon>Polyangiales</taxon>
        <taxon>Polyangiaceae</taxon>
        <taxon>Sorangium</taxon>
    </lineage>
</organism>
<dbReference type="GO" id="GO:0020037">
    <property type="term" value="F:heme binding"/>
    <property type="evidence" value="ECO:0007669"/>
    <property type="project" value="InterPro"/>
</dbReference>
<dbReference type="Proteomes" id="UP000075260">
    <property type="component" value="Unassembled WGS sequence"/>
</dbReference>
<dbReference type="EMBL" id="JEMA01000209">
    <property type="protein sequence ID" value="KYF73168.1"/>
    <property type="molecule type" value="Genomic_DNA"/>
</dbReference>
<dbReference type="InterPro" id="IPR036909">
    <property type="entry name" value="Cyt_c-like_dom_sf"/>
</dbReference>
<evidence type="ECO:0000313" key="7">
    <source>
        <dbReference type="Proteomes" id="UP000075260"/>
    </source>
</evidence>
<evidence type="ECO:0000256" key="3">
    <source>
        <dbReference type="ARBA" id="ARBA00023004"/>
    </source>
</evidence>
<comment type="caution">
    <text evidence="6">The sequence shown here is derived from an EMBL/GenBank/DDBJ whole genome shotgun (WGS) entry which is preliminary data.</text>
</comment>
<keyword evidence="3 4" id="KW-0408">Iron</keyword>
<evidence type="ECO:0000259" key="5">
    <source>
        <dbReference type="PROSITE" id="PS51007"/>
    </source>
</evidence>
<dbReference type="Gene3D" id="1.10.760.10">
    <property type="entry name" value="Cytochrome c-like domain"/>
    <property type="match status" value="1"/>
</dbReference>
<keyword evidence="1 4" id="KW-0349">Heme</keyword>
<evidence type="ECO:0000256" key="2">
    <source>
        <dbReference type="ARBA" id="ARBA00022723"/>
    </source>
</evidence>
<evidence type="ECO:0000256" key="4">
    <source>
        <dbReference type="PROSITE-ProRule" id="PRU00433"/>
    </source>
</evidence>
<sequence length="220" mass="23551">MNNDAGHDYRLKNFFGWDLKGREGIYGPSAMAKGYAVSRNLLGGRETQEELVALFTKGDREIPAYGDALTPPQIEAMAAFVIGVRDGALPHPDQIFTIKPPAQGHYALLAGGDAARGKALIKERCASCHGDDGTKMLFDDGAYSLGSHARQKAYEDWHKILNGQPGSPMGRQVRGSTGKEMAQELLDILAALCDRGAFPPGKATAKDVEGGDGRCGAYLK</sequence>
<dbReference type="SUPFAM" id="SSF46626">
    <property type="entry name" value="Cytochrome c"/>
    <property type="match status" value="1"/>
</dbReference>